<dbReference type="InterPro" id="IPR003660">
    <property type="entry name" value="HAMP_dom"/>
</dbReference>
<keyword evidence="10" id="KW-0472">Membrane</keyword>
<keyword evidence="5" id="KW-0597">Phosphoprotein</keyword>
<organism evidence="13 14">
    <name type="scientific">Duganella levis</name>
    <dbReference type="NCBI Taxonomy" id="2692169"/>
    <lineage>
        <taxon>Bacteria</taxon>
        <taxon>Pseudomonadati</taxon>
        <taxon>Pseudomonadota</taxon>
        <taxon>Betaproteobacteria</taxon>
        <taxon>Burkholderiales</taxon>
        <taxon>Oxalobacteraceae</taxon>
        <taxon>Telluria group</taxon>
        <taxon>Duganella</taxon>
    </lineage>
</organism>
<evidence type="ECO:0000256" key="1">
    <source>
        <dbReference type="ARBA" id="ARBA00000085"/>
    </source>
</evidence>
<dbReference type="PANTHER" id="PTHR44936:SF10">
    <property type="entry name" value="SENSOR PROTEIN RSTB"/>
    <property type="match status" value="1"/>
</dbReference>
<evidence type="ECO:0000313" key="13">
    <source>
        <dbReference type="EMBL" id="MYN25718.1"/>
    </source>
</evidence>
<evidence type="ECO:0000256" key="4">
    <source>
        <dbReference type="ARBA" id="ARBA00022475"/>
    </source>
</evidence>
<feature type="transmembrane region" description="Helical" evidence="10">
    <location>
        <begin position="144"/>
        <end position="164"/>
    </location>
</feature>
<keyword evidence="14" id="KW-1185">Reference proteome</keyword>
<comment type="catalytic activity">
    <reaction evidence="1">
        <text>ATP + protein L-histidine = ADP + protein N-phospho-L-histidine.</text>
        <dbReference type="EC" id="2.7.13.3"/>
    </reaction>
</comment>
<evidence type="ECO:0000259" key="12">
    <source>
        <dbReference type="PROSITE" id="PS50885"/>
    </source>
</evidence>
<dbReference type="InterPro" id="IPR003594">
    <property type="entry name" value="HATPase_dom"/>
</dbReference>
<dbReference type="SMART" id="SM00304">
    <property type="entry name" value="HAMP"/>
    <property type="match status" value="1"/>
</dbReference>
<keyword evidence="6" id="KW-0808">Transferase</keyword>
<evidence type="ECO:0000313" key="14">
    <source>
        <dbReference type="Proteomes" id="UP000642144"/>
    </source>
</evidence>
<dbReference type="InterPro" id="IPR004358">
    <property type="entry name" value="Sig_transdc_His_kin-like_C"/>
</dbReference>
<dbReference type="Gene3D" id="1.10.8.500">
    <property type="entry name" value="HAMP domain in histidine kinase"/>
    <property type="match status" value="1"/>
</dbReference>
<dbReference type="PANTHER" id="PTHR44936">
    <property type="entry name" value="SENSOR PROTEIN CREC"/>
    <property type="match status" value="1"/>
</dbReference>
<comment type="caution">
    <text evidence="13">The sequence shown here is derived from an EMBL/GenBank/DDBJ whole genome shotgun (WGS) entry which is preliminary data.</text>
</comment>
<feature type="transmembrane region" description="Helical" evidence="10">
    <location>
        <begin position="20"/>
        <end position="38"/>
    </location>
</feature>
<dbReference type="RefSeq" id="WP_161053796.1">
    <property type="nucleotide sequence ID" value="NZ_WWCT01000002.1"/>
</dbReference>
<dbReference type="Gene3D" id="1.10.287.130">
    <property type="match status" value="1"/>
</dbReference>
<dbReference type="EMBL" id="WWCT01000002">
    <property type="protein sequence ID" value="MYN25718.1"/>
    <property type="molecule type" value="Genomic_DNA"/>
</dbReference>
<protein>
    <recommendedName>
        <fullName evidence="3">histidine kinase</fullName>
        <ecNumber evidence="3">2.7.13.3</ecNumber>
    </recommendedName>
</protein>
<dbReference type="PROSITE" id="PS50109">
    <property type="entry name" value="HIS_KIN"/>
    <property type="match status" value="1"/>
</dbReference>
<dbReference type="InterPro" id="IPR003661">
    <property type="entry name" value="HisK_dim/P_dom"/>
</dbReference>
<dbReference type="SMART" id="SM00387">
    <property type="entry name" value="HATPase_c"/>
    <property type="match status" value="1"/>
</dbReference>
<evidence type="ECO:0000256" key="3">
    <source>
        <dbReference type="ARBA" id="ARBA00012438"/>
    </source>
</evidence>
<dbReference type="PRINTS" id="PR00344">
    <property type="entry name" value="BCTRLSENSOR"/>
</dbReference>
<dbReference type="CDD" id="cd00075">
    <property type="entry name" value="HATPase"/>
    <property type="match status" value="1"/>
</dbReference>
<keyword evidence="9" id="KW-0067">ATP-binding</keyword>
<reference evidence="13 14" key="1">
    <citation type="submission" date="2019-12" db="EMBL/GenBank/DDBJ databases">
        <title>Novel species isolated from a subtropical stream in China.</title>
        <authorList>
            <person name="Lu H."/>
        </authorList>
    </citation>
    <scope>NUCLEOTIDE SEQUENCE [LARGE SCALE GENOMIC DNA]</scope>
    <source>
        <strain evidence="13 14">CY42W</strain>
    </source>
</reference>
<evidence type="ECO:0000256" key="7">
    <source>
        <dbReference type="ARBA" id="ARBA00022741"/>
    </source>
</evidence>
<comment type="subcellular location">
    <subcellularLocation>
        <location evidence="2">Cell membrane</location>
        <topology evidence="2">Multi-pass membrane protein</topology>
    </subcellularLocation>
</comment>
<keyword evidence="4" id="KW-1003">Cell membrane</keyword>
<dbReference type="CDD" id="cd06225">
    <property type="entry name" value="HAMP"/>
    <property type="match status" value="1"/>
</dbReference>
<evidence type="ECO:0000256" key="6">
    <source>
        <dbReference type="ARBA" id="ARBA00022679"/>
    </source>
</evidence>
<keyword evidence="8" id="KW-0418">Kinase</keyword>
<dbReference type="Proteomes" id="UP000642144">
    <property type="component" value="Unassembled WGS sequence"/>
</dbReference>
<dbReference type="Gene3D" id="3.30.565.10">
    <property type="entry name" value="Histidine kinase-like ATPase, C-terminal domain"/>
    <property type="match status" value="1"/>
</dbReference>
<evidence type="ECO:0000256" key="5">
    <source>
        <dbReference type="ARBA" id="ARBA00022553"/>
    </source>
</evidence>
<keyword evidence="10" id="KW-0812">Transmembrane</keyword>
<dbReference type="InterPro" id="IPR005467">
    <property type="entry name" value="His_kinase_dom"/>
</dbReference>
<evidence type="ECO:0000259" key="11">
    <source>
        <dbReference type="PROSITE" id="PS50109"/>
    </source>
</evidence>
<feature type="domain" description="HAMP" evidence="12">
    <location>
        <begin position="165"/>
        <end position="217"/>
    </location>
</feature>
<dbReference type="SUPFAM" id="SSF55874">
    <property type="entry name" value="ATPase domain of HSP90 chaperone/DNA topoisomerase II/histidine kinase"/>
    <property type="match status" value="1"/>
</dbReference>
<dbReference type="SUPFAM" id="SSF47384">
    <property type="entry name" value="Homodimeric domain of signal transducing histidine kinase"/>
    <property type="match status" value="1"/>
</dbReference>
<dbReference type="CDD" id="cd00082">
    <property type="entry name" value="HisKA"/>
    <property type="match status" value="1"/>
</dbReference>
<dbReference type="InterPro" id="IPR036890">
    <property type="entry name" value="HATPase_C_sf"/>
</dbReference>
<dbReference type="Pfam" id="PF02518">
    <property type="entry name" value="HATPase_c"/>
    <property type="match status" value="1"/>
</dbReference>
<sequence length="422" mass="46853">MKRRFNLALVGLPRLYFRFYVALLVILAIFAFATLEIWNRTGSPLERSNATLAQVMQNVLAPPDAPPDMQQAALARVAANLNDAHMTLYTRDWRPLAVVGDLIPARHWRRQGVTGPPPESFVRLPDGRKLLSSEPLGFTRPKAMLHNALLLVALGIGVAAFPLVRHLTKRLERLQIGVEKLGAGDFTARVPIEGKDEVARLAQSFNRAADQIEQLVGAHKTLLANASHELRTPLARIRLALELIPEGIDPKRRKGLEQDIAELNHLLDEILLASRLGAIPENTDSEELDLLALAAEECARYDDTMLDGESAVMQGDPRLLRRLLRNLLENAHRHGVPPASVRITCANKVATLRVWDEGPGVPDPEFERVFEPFFRRRGTLDNNGAGLGLALVRQIARRHGGEARCALMRDGRSCFEVELPLI</sequence>
<proteinExistence type="predicted"/>
<dbReference type="Pfam" id="PF00672">
    <property type="entry name" value="HAMP"/>
    <property type="match status" value="1"/>
</dbReference>
<dbReference type="Pfam" id="PF00512">
    <property type="entry name" value="HisKA"/>
    <property type="match status" value="1"/>
</dbReference>
<accession>A0ABW9VVP5</accession>
<dbReference type="InterPro" id="IPR050980">
    <property type="entry name" value="2C_sensor_his_kinase"/>
</dbReference>
<evidence type="ECO:0000256" key="2">
    <source>
        <dbReference type="ARBA" id="ARBA00004651"/>
    </source>
</evidence>
<dbReference type="EC" id="2.7.13.3" evidence="3"/>
<dbReference type="SMART" id="SM00388">
    <property type="entry name" value="HisKA"/>
    <property type="match status" value="1"/>
</dbReference>
<dbReference type="InterPro" id="IPR036097">
    <property type="entry name" value="HisK_dim/P_sf"/>
</dbReference>
<evidence type="ECO:0000256" key="8">
    <source>
        <dbReference type="ARBA" id="ARBA00022777"/>
    </source>
</evidence>
<name>A0ABW9VVP5_9BURK</name>
<evidence type="ECO:0000256" key="9">
    <source>
        <dbReference type="ARBA" id="ARBA00022840"/>
    </source>
</evidence>
<feature type="domain" description="Histidine kinase" evidence="11">
    <location>
        <begin position="225"/>
        <end position="422"/>
    </location>
</feature>
<keyword evidence="7" id="KW-0547">Nucleotide-binding</keyword>
<evidence type="ECO:0000256" key="10">
    <source>
        <dbReference type="SAM" id="Phobius"/>
    </source>
</evidence>
<dbReference type="SUPFAM" id="SSF158472">
    <property type="entry name" value="HAMP domain-like"/>
    <property type="match status" value="1"/>
</dbReference>
<keyword evidence="10" id="KW-1133">Transmembrane helix</keyword>
<dbReference type="PROSITE" id="PS50885">
    <property type="entry name" value="HAMP"/>
    <property type="match status" value="1"/>
</dbReference>
<gene>
    <name evidence="13" type="ORF">GTP69_04815</name>
</gene>